<name>A0ACC0N5Y2_RHOML</name>
<keyword evidence="2" id="KW-1185">Reference proteome</keyword>
<accession>A0ACC0N5Y2</accession>
<evidence type="ECO:0000313" key="2">
    <source>
        <dbReference type="Proteomes" id="UP001062846"/>
    </source>
</evidence>
<evidence type="ECO:0000313" key="1">
    <source>
        <dbReference type="EMBL" id="KAI8548675.1"/>
    </source>
</evidence>
<organism evidence="1 2">
    <name type="scientific">Rhododendron molle</name>
    <name type="common">Chinese azalea</name>
    <name type="synonym">Azalea mollis</name>
    <dbReference type="NCBI Taxonomy" id="49168"/>
    <lineage>
        <taxon>Eukaryota</taxon>
        <taxon>Viridiplantae</taxon>
        <taxon>Streptophyta</taxon>
        <taxon>Embryophyta</taxon>
        <taxon>Tracheophyta</taxon>
        <taxon>Spermatophyta</taxon>
        <taxon>Magnoliopsida</taxon>
        <taxon>eudicotyledons</taxon>
        <taxon>Gunneridae</taxon>
        <taxon>Pentapetalae</taxon>
        <taxon>asterids</taxon>
        <taxon>Ericales</taxon>
        <taxon>Ericaceae</taxon>
        <taxon>Ericoideae</taxon>
        <taxon>Rhodoreae</taxon>
        <taxon>Rhododendron</taxon>
    </lineage>
</organism>
<comment type="caution">
    <text evidence="1">The sequence shown here is derived from an EMBL/GenBank/DDBJ whole genome shotgun (WGS) entry which is preliminary data.</text>
</comment>
<proteinExistence type="predicted"/>
<protein>
    <submittedName>
        <fullName evidence="1">Uncharacterized protein</fullName>
    </submittedName>
</protein>
<dbReference type="EMBL" id="CM046394">
    <property type="protein sequence ID" value="KAI8548675.1"/>
    <property type="molecule type" value="Genomic_DNA"/>
</dbReference>
<dbReference type="Proteomes" id="UP001062846">
    <property type="component" value="Chromosome 7"/>
</dbReference>
<sequence>MLLWMFTLEYPSAIFFGYMYCPRPDGCNCNFTSARVAHSPPLSPTYHFITPLNFDILHGETITRTAFEREREGTMEAATTTTTKVATTAMMTITTTKRTAMRTLRSDLVFVFGVLDILPCWWLWRERIAPFAFRVLQLQSCFICCSKIFSFLMRSLFVVLIAKDRSLNRVLLKRKAILLDPSNSSRTVSRLGQADFSSANTKVLGMVNSLAVDNEAKQTIDAFANFAFFCKVKVTKLSSMSIYVMGIVACRCYLFAGYAHCNLLRRILSAMGEVVMSFHECGGNVGDDVHIPLPQWVAEIGQRNPDMFSKNREGRPNPECLTWGVDEERVLRGRTALEGCKGEIIIPIAILILVLCYVKLGIADKEVLPIKEKQKIFEQFVRDDNAACASETELCCLIERKRSG</sequence>
<gene>
    <name evidence="1" type="ORF">RHMOL_Rhmol07G0292800</name>
</gene>
<reference evidence="1" key="1">
    <citation type="submission" date="2022-02" db="EMBL/GenBank/DDBJ databases">
        <title>Plant Genome Project.</title>
        <authorList>
            <person name="Zhang R.-G."/>
        </authorList>
    </citation>
    <scope>NUCLEOTIDE SEQUENCE</scope>
    <source>
        <strain evidence="1">AT1</strain>
    </source>
</reference>